<dbReference type="PATRIC" id="fig|1123057.7.peg.2973"/>
<dbReference type="SMART" id="SM00554">
    <property type="entry name" value="FAS1"/>
    <property type="match status" value="1"/>
</dbReference>
<dbReference type="PANTHER" id="PTHR10900">
    <property type="entry name" value="PERIOSTIN-RELATED"/>
    <property type="match status" value="1"/>
</dbReference>
<proteinExistence type="predicted"/>
<keyword evidence="3" id="KW-1185">Reference proteome</keyword>
<dbReference type="eggNOG" id="COG2335">
    <property type="taxonomic scope" value="Bacteria"/>
</dbReference>
<gene>
    <name evidence="2" type="ORF">P872_08275</name>
</gene>
<dbReference type="EMBL" id="AWXR01000032">
    <property type="protein sequence ID" value="ERM82156.1"/>
    <property type="molecule type" value="Genomic_DNA"/>
</dbReference>
<dbReference type="Gene3D" id="2.30.180.10">
    <property type="entry name" value="FAS1 domain"/>
    <property type="match status" value="1"/>
</dbReference>
<reference evidence="2 3" key="1">
    <citation type="journal article" date="2013" name="Genome Announc.">
        <title>Draft Genome Sequence of the Psychrophilic and Alkaliphilic Rhodonellum psychrophilum Strain GCM71T.</title>
        <authorList>
            <person name="Hauptmann A.L."/>
            <person name="Glaring M.A."/>
            <person name="Hallin P.F."/>
            <person name="Prieme A."/>
            <person name="Stougaard P."/>
        </authorList>
    </citation>
    <scope>NUCLEOTIDE SEQUENCE [LARGE SCALE GENOMIC DNA]</scope>
    <source>
        <strain evidence="2 3">GCM71</strain>
    </source>
</reference>
<dbReference type="InterPro" id="IPR050904">
    <property type="entry name" value="Adhesion/Biosynth-related"/>
</dbReference>
<sequence length="184" mass="20574">MGSNHVPFWKTKFRKMKNRRRFFLQSLLWASLAVMVVGSCNGGFDLPPTTEQNMIATAAENPELSTFLFAINKAGLTNALSTQGPFTVFAPSNQAFLESQLNLNLMTADSLQDILVYHVLSGRYLTSLLERDSIPTFSPDNYLFFRGQNNRISINENTKITTANIEATNGVIHIVDRVLIAEQN</sequence>
<protein>
    <recommendedName>
        <fullName evidence="1">FAS1 domain-containing protein</fullName>
    </recommendedName>
</protein>
<dbReference type="AlphaFoldDB" id="U5BZP8"/>
<dbReference type="SUPFAM" id="SSF82153">
    <property type="entry name" value="FAS1 domain"/>
    <property type="match status" value="1"/>
</dbReference>
<dbReference type="PROSITE" id="PS50213">
    <property type="entry name" value="FAS1"/>
    <property type="match status" value="1"/>
</dbReference>
<feature type="domain" description="FAS1" evidence="1">
    <location>
        <begin position="51"/>
        <end position="179"/>
    </location>
</feature>
<organism evidence="2 3">
    <name type="scientific">Rhodonellum psychrophilum GCM71 = DSM 17998</name>
    <dbReference type="NCBI Taxonomy" id="1123057"/>
    <lineage>
        <taxon>Bacteria</taxon>
        <taxon>Pseudomonadati</taxon>
        <taxon>Bacteroidota</taxon>
        <taxon>Cytophagia</taxon>
        <taxon>Cytophagales</taxon>
        <taxon>Cytophagaceae</taxon>
        <taxon>Rhodonellum</taxon>
    </lineage>
</organism>
<dbReference type="Pfam" id="PF02469">
    <property type="entry name" value="Fasciclin"/>
    <property type="match status" value="1"/>
</dbReference>
<evidence type="ECO:0000259" key="1">
    <source>
        <dbReference type="PROSITE" id="PS50213"/>
    </source>
</evidence>
<dbReference type="PANTHER" id="PTHR10900:SF77">
    <property type="entry name" value="FI19380P1"/>
    <property type="match status" value="1"/>
</dbReference>
<evidence type="ECO:0000313" key="2">
    <source>
        <dbReference type="EMBL" id="ERM82156.1"/>
    </source>
</evidence>
<evidence type="ECO:0000313" key="3">
    <source>
        <dbReference type="Proteomes" id="UP000016843"/>
    </source>
</evidence>
<accession>U5BZP8</accession>
<name>U5BZP8_9BACT</name>
<dbReference type="Proteomes" id="UP000016843">
    <property type="component" value="Unassembled WGS sequence"/>
</dbReference>
<dbReference type="InterPro" id="IPR000782">
    <property type="entry name" value="FAS1_domain"/>
</dbReference>
<dbReference type="FunFam" id="2.30.180.10:FF:000032">
    <property type="entry name" value="Fasciclin domain-containing protein, putative"/>
    <property type="match status" value="1"/>
</dbReference>
<dbReference type="InterPro" id="IPR036378">
    <property type="entry name" value="FAS1_dom_sf"/>
</dbReference>
<comment type="caution">
    <text evidence="2">The sequence shown here is derived from an EMBL/GenBank/DDBJ whole genome shotgun (WGS) entry which is preliminary data.</text>
</comment>
<dbReference type="GO" id="GO:0005615">
    <property type="term" value="C:extracellular space"/>
    <property type="evidence" value="ECO:0007669"/>
    <property type="project" value="TreeGrafter"/>
</dbReference>